<evidence type="ECO:0000313" key="2">
    <source>
        <dbReference type="EMBL" id="HHJ80278.1"/>
    </source>
</evidence>
<feature type="domain" description="Peptidoglycan binding-like" evidence="1">
    <location>
        <begin position="21"/>
        <end position="69"/>
    </location>
</feature>
<dbReference type="SUPFAM" id="SSF47090">
    <property type="entry name" value="PGBD-like"/>
    <property type="match status" value="1"/>
</dbReference>
<dbReference type="InterPro" id="IPR036366">
    <property type="entry name" value="PGBDSf"/>
</dbReference>
<accession>A0A832J475</accession>
<evidence type="ECO:0000259" key="1">
    <source>
        <dbReference type="Pfam" id="PF01471"/>
    </source>
</evidence>
<dbReference type="Gene3D" id="1.10.101.10">
    <property type="entry name" value="PGBD-like superfamily/PGBD"/>
    <property type="match status" value="1"/>
</dbReference>
<name>A0A832J475_9GAMM</name>
<dbReference type="InterPro" id="IPR036365">
    <property type="entry name" value="PGBD-like_sf"/>
</dbReference>
<proteinExistence type="predicted"/>
<dbReference type="EMBL" id="DRNF01000093">
    <property type="protein sequence ID" value="HHJ80278.1"/>
    <property type="molecule type" value="Genomic_DNA"/>
</dbReference>
<reference evidence="2" key="1">
    <citation type="journal article" date="2020" name="mSystems">
        <title>Genome- and Community-Level Interaction Insights into Carbon Utilization and Element Cycling Functions of Hydrothermarchaeota in Hydrothermal Sediment.</title>
        <authorList>
            <person name="Zhou Z."/>
            <person name="Liu Y."/>
            <person name="Xu W."/>
            <person name="Pan J."/>
            <person name="Luo Z.H."/>
            <person name="Li M."/>
        </authorList>
    </citation>
    <scope>NUCLEOTIDE SEQUENCE [LARGE SCALE GENOMIC DNA]</scope>
    <source>
        <strain evidence="2">HyVt-505</strain>
    </source>
</reference>
<dbReference type="Pfam" id="PF01471">
    <property type="entry name" value="PG_binding_1"/>
    <property type="match status" value="1"/>
</dbReference>
<dbReference type="Proteomes" id="UP000885832">
    <property type="component" value="Unassembled WGS sequence"/>
</dbReference>
<comment type="caution">
    <text evidence="2">The sequence shown here is derived from an EMBL/GenBank/DDBJ whole genome shotgun (WGS) entry which is preliminary data.</text>
</comment>
<protein>
    <submittedName>
        <fullName evidence="2">Peptidoglycan-binding protein</fullName>
    </submittedName>
</protein>
<gene>
    <name evidence="2" type="ORF">ENJ65_01440</name>
</gene>
<sequence length="77" mass="8663">SNKAEVVVGDRKVSLYVDVLKRVQSRLATAGFYNGKIDADYGQASIDAMKGFQRSIDFKATGFPDQMTLWRLFRQAD</sequence>
<dbReference type="InterPro" id="IPR002477">
    <property type="entry name" value="Peptidoglycan-bd-like"/>
</dbReference>
<feature type="non-terminal residue" evidence="2">
    <location>
        <position position="1"/>
    </location>
</feature>
<organism evidence="2">
    <name type="scientific">Candidatus Tenderia electrophaga</name>
    <dbReference type="NCBI Taxonomy" id="1748243"/>
    <lineage>
        <taxon>Bacteria</taxon>
        <taxon>Pseudomonadati</taxon>
        <taxon>Pseudomonadota</taxon>
        <taxon>Gammaproteobacteria</taxon>
        <taxon>Candidatus Tenderiales</taxon>
        <taxon>Candidatus Tenderiaceae</taxon>
        <taxon>Candidatus Tenderia</taxon>
    </lineage>
</organism>
<dbReference type="AlphaFoldDB" id="A0A832J475"/>